<dbReference type="PROSITE" id="PS50924">
    <property type="entry name" value="MHYT"/>
    <property type="match status" value="1"/>
</dbReference>
<dbReference type="Pfam" id="PF03707">
    <property type="entry name" value="MHYT"/>
    <property type="match status" value="2"/>
</dbReference>
<keyword evidence="2" id="KW-1133">Transmembrane helix</keyword>
<feature type="transmembrane region" description="Helical" evidence="2">
    <location>
        <begin position="237"/>
        <end position="260"/>
    </location>
</feature>
<feature type="transmembrane region" description="Helical" evidence="2">
    <location>
        <begin position="98"/>
        <end position="120"/>
    </location>
</feature>
<accession>A0ABQ0CUJ7</accession>
<sequence length="872" mass="95845">MASDSTQQWLEEYTGKVVPYSFNGGFVCLSYAISLVGTGTTLELIRRRTSHRGLHNLLLLVGAAIAMGGIAIWSMHFIGNRAIYMLHGEEAFQIAYSTALTVMSLLVPILVLILAFLGVTGNGRIRWWRVVLAGIMSGGAICGMHYLADASISNYDSSYQLSYLIGSIIIAVLASTTALALFFVFENTWSNAWWKRMGCAMVLAGAVSGMHWCAAVGTSYRLLRGSPGRGVSRQDAMIVVICLAIAAGVVMTGLAIYSSWIRRDYASKSQQVVLAAGVFDDKGRIMVSQDGYLPSEVVTDTYLPKSNDDVFNTNHPLFHWMFRASRNWSTISKVMVKMANHISILAQERNSGRTGVRLVGDDGVLVDDYDTILRELFCVTADALATKTKETLKNVGTLWDEIFVTGETLSKHGDKFSLHSLAEKGFQPNMLQEYGRGCLMFLVRTVDSKRDVERLEAAGYRFAEVHQVVSSIRSSMHIKTPDLESRLRNMSNQKDKTTLLTPGVHVGMFAVRARLDRTGFDVLAQKTAKNLLPSVPMPINTLEPAHLAFLRTLNGLTLAAILIKIEKQLHFNSTQEKAFATTLREAISALRDFLGDEAFDDATLLPKEVQLPCASKKESKTLSNCTLVAFQLVLPIHASPLAPQCEFTPLTFFKMRQLTYEGSSHHIEFSHMVHRDISAALHDVSARRMSVPPSRDATNYFSKAVDAVREKLPGHRRHATTSSTLSCPKSSQEQLSKVASQPSSLYNGDDASFDDARKSSTTSHMSMMKELETTTQKSSPKSPFHVFGGIMVSQEVFINVQETQADIDAPAGKGSEMVTLRPRADTQGKIEHFYSATASGDSTEGGQGKQHEAAFVDELLSLSMQADKRAAP</sequence>
<keyword evidence="2" id="KW-0812">Transmembrane</keyword>
<feature type="region of interest" description="Disordered" evidence="1">
    <location>
        <begin position="711"/>
        <end position="763"/>
    </location>
</feature>
<feature type="transmembrane region" description="Helical" evidence="2">
    <location>
        <begin position="57"/>
        <end position="78"/>
    </location>
</feature>
<feature type="domain" description="MHYT" evidence="3">
    <location>
        <begin position="22"/>
        <end position="221"/>
    </location>
</feature>
<feature type="transmembrane region" description="Helical" evidence="2">
    <location>
        <begin position="20"/>
        <end position="45"/>
    </location>
</feature>
<dbReference type="PANTHER" id="PTHR35152">
    <property type="entry name" value="DOMAIN SIGNALLING PROTEIN, PUTATIVE (AFU_ORTHOLOGUE AFUA_5G11310)-RELATED"/>
    <property type="match status" value="1"/>
</dbReference>
<gene>
    <name evidence="4" type="primary">g5399</name>
    <name evidence="4" type="ORF">EsDP_00005399</name>
</gene>
<dbReference type="EMBL" id="BAAFGZ010000248">
    <property type="protein sequence ID" value="GAB0137117.1"/>
    <property type="molecule type" value="Genomic_DNA"/>
</dbReference>
<name>A0ABQ0CUJ7_9HYPO</name>
<evidence type="ECO:0000313" key="4">
    <source>
        <dbReference type="EMBL" id="GAB0137117.1"/>
    </source>
</evidence>
<evidence type="ECO:0000259" key="3">
    <source>
        <dbReference type="PROSITE" id="PS50924"/>
    </source>
</evidence>
<keyword evidence="2" id="KW-0472">Membrane</keyword>
<feature type="transmembrane region" description="Helical" evidence="2">
    <location>
        <begin position="160"/>
        <end position="185"/>
    </location>
</feature>
<reference evidence="5" key="1">
    <citation type="submission" date="2024-06" db="EMBL/GenBank/DDBJ databases">
        <title>Draft Genome Sequences of Epichloe bromicola Strains Isolated from Elymus ciliaris.</title>
        <authorList>
            <consortium name="Epichloe bromicola genome sequencing consortium"/>
            <person name="Miura A."/>
            <person name="Imano S."/>
            <person name="Ashida A."/>
            <person name="Sato I."/>
            <person name="Chiba S."/>
            <person name="Tanaka A."/>
            <person name="Camagna M."/>
            <person name="Takemoto D."/>
        </authorList>
    </citation>
    <scope>NUCLEOTIDE SEQUENCE [LARGE SCALE GENOMIC DNA]</scope>
    <source>
        <strain evidence="5">DP</strain>
    </source>
</reference>
<keyword evidence="5" id="KW-1185">Reference proteome</keyword>
<evidence type="ECO:0000256" key="2">
    <source>
        <dbReference type="SAM" id="Phobius"/>
    </source>
</evidence>
<feature type="compositionally biased region" description="Polar residues" evidence="1">
    <location>
        <begin position="720"/>
        <end position="746"/>
    </location>
</feature>
<evidence type="ECO:0000256" key="1">
    <source>
        <dbReference type="SAM" id="MobiDB-lite"/>
    </source>
</evidence>
<proteinExistence type="predicted"/>
<dbReference type="Proteomes" id="UP001562357">
    <property type="component" value="Unassembled WGS sequence"/>
</dbReference>
<dbReference type="InterPro" id="IPR005330">
    <property type="entry name" value="MHYT_dom"/>
</dbReference>
<organism evidence="4 5">
    <name type="scientific">Epichloe bromicola</name>
    <dbReference type="NCBI Taxonomy" id="79588"/>
    <lineage>
        <taxon>Eukaryota</taxon>
        <taxon>Fungi</taxon>
        <taxon>Dikarya</taxon>
        <taxon>Ascomycota</taxon>
        <taxon>Pezizomycotina</taxon>
        <taxon>Sordariomycetes</taxon>
        <taxon>Hypocreomycetidae</taxon>
        <taxon>Hypocreales</taxon>
        <taxon>Clavicipitaceae</taxon>
        <taxon>Epichloe</taxon>
    </lineage>
</organism>
<feature type="transmembrane region" description="Helical" evidence="2">
    <location>
        <begin position="127"/>
        <end position="148"/>
    </location>
</feature>
<dbReference type="PANTHER" id="PTHR35152:SF1">
    <property type="entry name" value="DOMAIN SIGNALLING PROTEIN, PUTATIVE (AFU_ORTHOLOGUE AFUA_5G11310)-RELATED"/>
    <property type="match status" value="1"/>
</dbReference>
<protein>
    <recommendedName>
        <fullName evidence="3">MHYT domain-containing protein</fullName>
    </recommendedName>
</protein>
<comment type="caution">
    <text evidence="4">The sequence shown here is derived from an EMBL/GenBank/DDBJ whole genome shotgun (WGS) entry which is preliminary data.</text>
</comment>
<evidence type="ECO:0000313" key="5">
    <source>
        <dbReference type="Proteomes" id="UP001562357"/>
    </source>
</evidence>